<dbReference type="Pfam" id="PF05962">
    <property type="entry name" value="HutD"/>
    <property type="match status" value="1"/>
</dbReference>
<dbReference type="InterPro" id="IPR011051">
    <property type="entry name" value="RmlC_Cupin_sf"/>
</dbReference>
<dbReference type="EMBL" id="PVLQ01000073">
    <property type="protein sequence ID" value="PRD64346.1"/>
    <property type="molecule type" value="Genomic_DNA"/>
</dbReference>
<dbReference type="PANTHER" id="PTHR37943">
    <property type="entry name" value="PROTEIN VES"/>
    <property type="match status" value="1"/>
</dbReference>
<reference evidence="1 2" key="1">
    <citation type="submission" date="2018-03" db="EMBL/GenBank/DDBJ databases">
        <title>Comparative genomics illustrates the genes involved in a hyperalkaliphilic mechanisms of Serpentinomonas isolated from highly-alkaline calcium-rich serpentinized springs.</title>
        <authorList>
            <person name="Suzuki S."/>
            <person name="Ishii S."/>
            <person name="Walworth N."/>
            <person name="Bird L."/>
            <person name="Kuenen J.G."/>
            <person name="Nealson K.H."/>
        </authorList>
    </citation>
    <scope>NUCLEOTIDE SEQUENCE [LARGE SCALE GENOMIC DNA]</scope>
    <source>
        <strain evidence="1 2">P1</strain>
    </source>
</reference>
<dbReference type="RefSeq" id="WP_105749368.1">
    <property type="nucleotide sequence ID" value="NZ_PVLQ01000073.1"/>
</dbReference>
<organism evidence="1 2">
    <name type="scientific">Malikia granosa</name>
    <dbReference type="NCBI Taxonomy" id="263067"/>
    <lineage>
        <taxon>Bacteria</taxon>
        <taxon>Pseudomonadati</taxon>
        <taxon>Pseudomonadota</taxon>
        <taxon>Betaproteobacteria</taxon>
        <taxon>Burkholderiales</taxon>
        <taxon>Comamonadaceae</taxon>
        <taxon>Malikia</taxon>
    </lineage>
</organism>
<protein>
    <recommendedName>
        <fullName evidence="3">HutD family protein</fullName>
    </recommendedName>
</protein>
<dbReference type="AlphaFoldDB" id="A0A2S9K1M5"/>
<sequence length="198" mass="21375">MSGSSLLSRPPVLRRFAIETLPREAWKNGGGWTRTVASREQQGRLRWRVSVADIGAAGPFSRFEGMDRTAVMVQGGALGLIGQHQAWRFDGPGSYAQFPGELDLQCEAPQQPTQLWNVMVQRGQAQADLLIADEDTVSLPSAPDLLALVLRGRFELALPGAEPLLLLPGEGLQLQDLATPGSLVARAADSLLLLTVLR</sequence>
<dbReference type="PANTHER" id="PTHR37943:SF1">
    <property type="entry name" value="PROTEIN VES"/>
    <property type="match status" value="1"/>
</dbReference>
<gene>
    <name evidence="1" type="ORF">C6P64_15005</name>
</gene>
<keyword evidence="2" id="KW-1185">Reference proteome</keyword>
<dbReference type="Proteomes" id="UP000238589">
    <property type="component" value="Unassembled WGS sequence"/>
</dbReference>
<name>A0A2S9K1M5_9BURK</name>
<comment type="caution">
    <text evidence="1">The sequence shown here is derived from an EMBL/GenBank/DDBJ whole genome shotgun (WGS) entry which is preliminary data.</text>
</comment>
<dbReference type="InterPro" id="IPR014710">
    <property type="entry name" value="RmlC-like_jellyroll"/>
</dbReference>
<dbReference type="SUPFAM" id="SSF51182">
    <property type="entry name" value="RmlC-like cupins"/>
    <property type="match status" value="1"/>
</dbReference>
<dbReference type="InterPro" id="IPR010282">
    <property type="entry name" value="Uncharacterised_HutD/Ves"/>
</dbReference>
<dbReference type="Gene3D" id="2.60.120.10">
    <property type="entry name" value="Jelly Rolls"/>
    <property type="match status" value="1"/>
</dbReference>
<accession>A0A2S9K1M5</accession>
<dbReference type="OrthoDB" id="9800082at2"/>
<evidence type="ECO:0000313" key="1">
    <source>
        <dbReference type="EMBL" id="PRD64346.1"/>
    </source>
</evidence>
<proteinExistence type="predicted"/>
<evidence type="ECO:0000313" key="2">
    <source>
        <dbReference type="Proteomes" id="UP000238589"/>
    </source>
</evidence>
<evidence type="ECO:0008006" key="3">
    <source>
        <dbReference type="Google" id="ProtNLM"/>
    </source>
</evidence>